<accession>A0ABQ8E9V2</accession>
<feature type="chain" id="PRO_5045161375" evidence="1">
    <location>
        <begin position="21"/>
        <end position="510"/>
    </location>
</feature>
<dbReference type="PRINTS" id="PR00291">
    <property type="entry name" value="KUNITZINHBTR"/>
</dbReference>
<dbReference type="SUPFAM" id="SSF50386">
    <property type="entry name" value="STI-like"/>
    <property type="match status" value="3"/>
</dbReference>
<evidence type="ECO:0000313" key="2">
    <source>
        <dbReference type="EMBL" id="KAH0938434.1"/>
    </source>
</evidence>
<evidence type="ECO:0000256" key="1">
    <source>
        <dbReference type="SAM" id="SignalP"/>
    </source>
</evidence>
<keyword evidence="3" id="KW-1185">Reference proteome</keyword>
<dbReference type="SMART" id="SM00452">
    <property type="entry name" value="STI"/>
    <property type="match status" value="3"/>
</dbReference>
<dbReference type="InterPro" id="IPR002160">
    <property type="entry name" value="Prot_inh_Kunz-lg"/>
</dbReference>
<reference evidence="2 3" key="1">
    <citation type="submission" date="2021-05" db="EMBL/GenBank/DDBJ databases">
        <title>Genome Assembly of Synthetic Allotetraploid Brassica napus Reveals Homoeologous Exchanges between Subgenomes.</title>
        <authorList>
            <person name="Davis J.T."/>
        </authorList>
    </citation>
    <scope>NUCLEOTIDE SEQUENCE [LARGE SCALE GENOMIC DNA]</scope>
    <source>
        <strain evidence="3">cv. Da-Ae</strain>
        <tissue evidence="2">Seedling</tissue>
    </source>
</reference>
<gene>
    <name evidence="2" type="ORF">HID58_005895</name>
</gene>
<dbReference type="InterPro" id="IPR011065">
    <property type="entry name" value="Kunitz_inhibitor_STI-like_sf"/>
</dbReference>
<dbReference type="PANTHER" id="PTHR33107:SF64">
    <property type="entry name" value="(RAPE) HYPOTHETICAL PROTEIN"/>
    <property type="match status" value="1"/>
</dbReference>
<proteinExistence type="predicted"/>
<comment type="caution">
    <text evidence="2">The sequence shown here is derived from an EMBL/GenBank/DDBJ whole genome shotgun (WGS) entry which is preliminary data.</text>
</comment>
<evidence type="ECO:0000313" key="3">
    <source>
        <dbReference type="Proteomes" id="UP000824890"/>
    </source>
</evidence>
<dbReference type="CDD" id="cd23366">
    <property type="entry name" value="beta-trefoil_STI_AtTPI-like"/>
    <property type="match status" value="1"/>
</dbReference>
<keyword evidence="1" id="KW-0732">Signal</keyword>
<name>A0ABQ8E9V2_BRANA</name>
<dbReference type="EMBL" id="JAGKQM010000002">
    <property type="protein sequence ID" value="KAH0938434.1"/>
    <property type="molecule type" value="Genomic_DNA"/>
</dbReference>
<organism evidence="2 3">
    <name type="scientific">Brassica napus</name>
    <name type="common">Rape</name>
    <dbReference type="NCBI Taxonomy" id="3708"/>
    <lineage>
        <taxon>Eukaryota</taxon>
        <taxon>Viridiplantae</taxon>
        <taxon>Streptophyta</taxon>
        <taxon>Embryophyta</taxon>
        <taxon>Tracheophyta</taxon>
        <taxon>Spermatophyta</taxon>
        <taxon>Magnoliopsida</taxon>
        <taxon>eudicotyledons</taxon>
        <taxon>Gunneridae</taxon>
        <taxon>Pentapetalae</taxon>
        <taxon>rosids</taxon>
        <taxon>malvids</taxon>
        <taxon>Brassicales</taxon>
        <taxon>Brassicaceae</taxon>
        <taxon>Brassiceae</taxon>
        <taxon>Brassica</taxon>
    </lineage>
</organism>
<protein>
    <submittedName>
        <fullName evidence="2">Uncharacterized protein</fullName>
    </submittedName>
</protein>
<dbReference type="PROSITE" id="PS00283">
    <property type="entry name" value="SOYBEAN_KUNITZ"/>
    <property type="match status" value="2"/>
</dbReference>
<sequence>MCMFYFLLALTAALAATVNALKPVLDTDGDIIFDGSYYVLPRISGPGGGGLSLTSRGGNWCPLYIGQEYSEVNRGIPIKFSNWMIQVAFAPESTSLNIQMDVPTTICGQSTYWYVPPPKAGVIDPLFIAAGPKRSSGLFHIKKINDALGGYKIVFCPNDSDCSDIGIFRHCPKLCLLMNPMFYFLLALTAVLVVTASPGEPVRDINGDIIFDGSYYVLPRIFGPAGGGLTLSPRGGNNCPLYIGQEYSEVKRGIPVRFSDWRTKVAFVPESTNLNIEMDVKATICVQSTYWYVPAPDMVFEAAFIAAGPKPSNDFFQIKKIEDSIGGYKIVFCFNGEDCVDVGIFVDKHGVRRLALASTPFEVVFVRASETKTSSKPIIPGEPVLDIHGDIIFDGSYYVLPRISGPGGGGLTLSSRANLNIHMDVKAMICGQSTYWYVPPVEPITIKKIKDALGGYKIVFCVNNNDCSDIGIFVDKQGVRRLALSSTPFEVRFMKATETETSTKPIMSII</sequence>
<feature type="signal peptide" evidence="1">
    <location>
        <begin position="1"/>
        <end position="20"/>
    </location>
</feature>
<dbReference type="Gene3D" id="2.80.10.50">
    <property type="match status" value="4"/>
</dbReference>
<dbReference type="Proteomes" id="UP000824890">
    <property type="component" value="Unassembled WGS sequence"/>
</dbReference>
<dbReference type="PANTHER" id="PTHR33107">
    <property type="entry name" value="KUNITZ TRYPSIN INHIBITOR 2"/>
    <property type="match status" value="1"/>
</dbReference>
<dbReference type="Pfam" id="PF00197">
    <property type="entry name" value="Kunitz_legume"/>
    <property type="match status" value="3"/>
</dbReference>